<protein>
    <submittedName>
        <fullName evidence="1">Uncharacterized protein</fullName>
    </submittedName>
</protein>
<dbReference type="AlphaFoldDB" id="A0A4V2JU51"/>
<comment type="caution">
    <text evidence="1">The sequence shown here is derived from an EMBL/GenBank/DDBJ whole genome shotgun (WGS) entry which is preliminary data.</text>
</comment>
<dbReference type="Proteomes" id="UP000293045">
    <property type="component" value="Unassembled WGS sequence"/>
</dbReference>
<dbReference type="EMBL" id="PIXR01002318">
    <property type="protein sequence ID" value="TBT98691.1"/>
    <property type="molecule type" value="Genomic_DNA"/>
</dbReference>
<reference evidence="1 2" key="1">
    <citation type="submission" date="2017-12" db="EMBL/GenBank/DDBJ databases">
        <authorList>
            <person name="Pombert J.-F."/>
            <person name="Haag K.L."/>
            <person name="Ebert D."/>
        </authorList>
    </citation>
    <scope>NUCLEOTIDE SEQUENCE [LARGE SCALE GENOMIC DNA]</scope>
    <source>
        <strain evidence="1">IL-BN-2</strain>
    </source>
</reference>
<organism evidence="1 2">
    <name type="scientific">Hamiltosporidium magnivora</name>
    <dbReference type="NCBI Taxonomy" id="148818"/>
    <lineage>
        <taxon>Eukaryota</taxon>
        <taxon>Fungi</taxon>
        <taxon>Fungi incertae sedis</taxon>
        <taxon>Microsporidia</taxon>
        <taxon>Dubosqiidae</taxon>
        <taxon>Hamiltosporidium</taxon>
    </lineage>
</organism>
<gene>
    <name evidence="1" type="ORF">CWI39_2318p0010</name>
</gene>
<proteinExistence type="predicted"/>
<dbReference type="VEuPathDB" id="MicrosporidiaDB:CWI36_0466p0010"/>
<evidence type="ECO:0000313" key="2">
    <source>
        <dbReference type="Proteomes" id="UP000293045"/>
    </source>
</evidence>
<accession>A0A4V2JU51</accession>
<dbReference type="VEuPathDB" id="MicrosporidiaDB:CWI39_2318p0010"/>
<evidence type="ECO:0000313" key="1">
    <source>
        <dbReference type="EMBL" id="TBT98691.1"/>
    </source>
</evidence>
<feature type="non-terminal residue" evidence="1">
    <location>
        <position position="588"/>
    </location>
</feature>
<name>A0A4V2JU51_9MICR</name>
<sequence length="588" mass="71357">MKSFRHFFYTYATLIHHILFLISQSRERDVILHFKYKENVFVRKKRASTDEEIEFNCIEQMFAKSKTTEYKKFVLHDIHRLSLKFEVLDKANVENSTQQIFLYHHIKKHEIEIFYRFIISYYMFRDDTKIDEFYTILYFLEYFRVKYDNMLKKALMIIFISLSKSKAMKILDVEKMAFHFSKQEIFSHEFFKKISQVFFNLFLPRIKSRFLIFLEDEHCLLQKYEMCYTNDRKYLLILIGNCLSYIFKKISSNKTIKNIFIMLLNTLDLKYLHLHEVGNNNLKACHFFLKNLKKQIDEIIFYKGIIDDKIIISLNTNLNFRNLKRIVMLKPTIQAKKKFSKTLSNIHEFIFYDSSFIITENQIEEEKVFEQLNSIKELINNSQTDKKIQISSFSVKDIGYSEEILSYNPNLYTNLFEEHFLPRKIKIFRFLNLKYIPWEISCFLGYDNRFYNISITFENLNLNKFKATDFNLRKYIRTVIIKESKIYSEFLADIFSLNRIIKLEIDRSDIIIEKNIKFRNDSIKKLMCNAQNNENCQYFYELINSLINLQEIFFNFQRKTDFDFFASSDLTIRQLNLKTIFFHKNFIE</sequence>